<reference evidence="1 2" key="1">
    <citation type="submission" date="2021-02" db="EMBL/GenBank/DDBJ databases">
        <title>Alicyclobacillus curvatus sp. nov. and Alicyclobacillus mengziensis sp. nov., two acidophilic bacteria isolated from acid mine drainage.</title>
        <authorList>
            <person name="Huang Y."/>
        </authorList>
    </citation>
    <scope>NUCLEOTIDE SEQUENCE [LARGE SCALE GENOMIC DNA]</scope>
    <source>
        <strain evidence="1 2">S30H14</strain>
    </source>
</reference>
<dbReference type="GO" id="GO:0003677">
    <property type="term" value="F:DNA binding"/>
    <property type="evidence" value="ECO:0007669"/>
    <property type="project" value="InterPro"/>
</dbReference>
<evidence type="ECO:0000313" key="2">
    <source>
        <dbReference type="Proteomes" id="UP000663505"/>
    </source>
</evidence>
<sequence>MEYNQQMKNRLRRIEGQIRGVLGMMEQQKDCKDVVNQLSAIRSAVDKVILYVIGDNMERCIRDELQSGHASDSVIQETIDLLMKSR</sequence>
<evidence type="ECO:0000313" key="1">
    <source>
        <dbReference type="EMBL" id="QSO48967.1"/>
    </source>
</evidence>
<proteinExistence type="predicted"/>
<dbReference type="Gene3D" id="1.20.58.1000">
    <property type="entry name" value="Metal-sensitive repressor, helix protomer"/>
    <property type="match status" value="1"/>
</dbReference>
<dbReference type="PANTHER" id="PTHR33677:SF5">
    <property type="entry name" value="TRANSCRIPTIONAL REPRESSOR FRMR"/>
    <property type="match status" value="1"/>
</dbReference>
<name>A0A9X7W1W8_9BACL</name>
<protein>
    <submittedName>
        <fullName evidence="1">Metal-sensitive transcriptional regulator</fullName>
    </submittedName>
</protein>
<organism evidence="1 2">
    <name type="scientific">Alicyclobacillus mengziensis</name>
    <dbReference type="NCBI Taxonomy" id="2931921"/>
    <lineage>
        <taxon>Bacteria</taxon>
        <taxon>Bacillati</taxon>
        <taxon>Bacillota</taxon>
        <taxon>Bacilli</taxon>
        <taxon>Bacillales</taxon>
        <taxon>Alicyclobacillaceae</taxon>
        <taxon>Alicyclobacillus</taxon>
    </lineage>
</organism>
<dbReference type="EMBL" id="CP071182">
    <property type="protein sequence ID" value="QSO48967.1"/>
    <property type="molecule type" value="Genomic_DNA"/>
</dbReference>
<dbReference type="Pfam" id="PF02583">
    <property type="entry name" value="Trns_repr_metal"/>
    <property type="match status" value="1"/>
</dbReference>
<dbReference type="Proteomes" id="UP000663505">
    <property type="component" value="Chromosome"/>
</dbReference>
<keyword evidence="2" id="KW-1185">Reference proteome</keyword>
<gene>
    <name evidence="1" type="ORF">JZ786_08560</name>
</gene>
<dbReference type="PANTHER" id="PTHR33677">
    <property type="entry name" value="TRANSCRIPTIONAL REPRESSOR FRMR-RELATED"/>
    <property type="match status" value="1"/>
</dbReference>
<dbReference type="AlphaFoldDB" id="A0A9X7W1W8"/>
<dbReference type="KEGG" id="afx:JZ786_08560"/>
<dbReference type="InterPro" id="IPR038390">
    <property type="entry name" value="Metal_Tscrpt_repr_sf"/>
</dbReference>
<dbReference type="CDD" id="cd10155">
    <property type="entry name" value="BsYrkD-like_DUF156"/>
    <property type="match status" value="1"/>
</dbReference>
<dbReference type="GO" id="GO:0045892">
    <property type="term" value="P:negative regulation of DNA-templated transcription"/>
    <property type="evidence" value="ECO:0007669"/>
    <property type="project" value="UniProtKB-ARBA"/>
</dbReference>
<dbReference type="InterPro" id="IPR003735">
    <property type="entry name" value="Metal_Tscrpt_repr"/>
</dbReference>
<dbReference type="RefSeq" id="WP_206658282.1">
    <property type="nucleotide sequence ID" value="NZ_CP071182.1"/>
</dbReference>
<dbReference type="GO" id="GO:0046872">
    <property type="term" value="F:metal ion binding"/>
    <property type="evidence" value="ECO:0007669"/>
    <property type="project" value="InterPro"/>
</dbReference>
<accession>A0A9X7W1W8</accession>